<dbReference type="EMBL" id="QFPN01000004">
    <property type="protein sequence ID" value="PZQ15784.1"/>
    <property type="molecule type" value="Genomic_DNA"/>
</dbReference>
<gene>
    <name evidence="1" type="ORF">DI565_08045</name>
</gene>
<evidence type="ECO:0008006" key="3">
    <source>
        <dbReference type="Google" id="ProtNLM"/>
    </source>
</evidence>
<proteinExistence type="predicted"/>
<reference evidence="1 2" key="1">
    <citation type="submission" date="2017-08" db="EMBL/GenBank/DDBJ databases">
        <title>Infants hospitalized years apart are colonized by the same room-sourced microbial strains.</title>
        <authorList>
            <person name="Brooks B."/>
            <person name="Olm M.R."/>
            <person name="Firek B.A."/>
            <person name="Baker R."/>
            <person name="Thomas B.C."/>
            <person name="Morowitz M.J."/>
            <person name="Banfield J.F."/>
        </authorList>
    </citation>
    <scope>NUCLEOTIDE SEQUENCE [LARGE SCALE GENOMIC DNA]</scope>
    <source>
        <strain evidence="1">S2_005_003_R2_43</strain>
    </source>
</reference>
<protein>
    <recommendedName>
        <fullName evidence="3">Esterase</fullName>
    </recommendedName>
</protein>
<accession>A0A2W5KJ40</accession>
<evidence type="ECO:0000313" key="2">
    <source>
        <dbReference type="Proteomes" id="UP000249577"/>
    </source>
</evidence>
<name>A0A2W5KJ40_ANCNO</name>
<dbReference type="Proteomes" id="UP000249577">
    <property type="component" value="Unassembled WGS sequence"/>
</dbReference>
<dbReference type="AlphaFoldDB" id="A0A2W5KJ40"/>
<sequence length="296" mass="32509">MMEHAAPDAFADRLETRAPERERALYATQALEGLNKRVAWSVRPRDARHDTLVVVLSSKSRFELGGVPMAGHAVLDVADRLLAYYVAFADPMIAAIHGFIRDNGFRSVCFLGASKGAFGALMTSREIAALSPDVTVSALAFSPQVTLWPANPHIKYPTYRSLLGKAEENRRILRSLKTHGDQSRPVEAPNLRRVVFHSVGNKTDAREVGRLSGDNLVVETLPSSTHSTILPFLCSGMDRQGIQRVMDALTRKAATDADLALDFGAQAHPVVEEILSMAPRPTLDALVNWTMNWRDA</sequence>
<organism evidence="1 2">
    <name type="scientific">Ancylobacter novellus</name>
    <name type="common">Thiobacillus novellus</name>
    <dbReference type="NCBI Taxonomy" id="921"/>
    <lineage>
        <taxon>Bacteria</taxon>
        <taxon>Pseudomonadati</taxon>
        <taxon>Pseudomonadota</taxon>
        <taxon>Alphaproteobacteria</taxon>
        <taxon>Hyphomicrobiales</taxon>
        <taxon>Xanthobacteraceae</taxon>
        <taxon>Ancylobacter</taxon>
    </lineage>
</organism>
<evidence type="ECO:0000313" key="1">
    <source>
        <dbReference type="EMBL" id="PZQ15784.1"/>
    </source>
</evidence>
<comment type="caution">
    <text evidence="1">The sequence shown here is derived from an EMBL/GenBank/DDBJ whole genome shotgun (WGS) entry which is preliminary data.</text>
</comment>